<name>A0ABQ3D914_9ACTN</name>
<dbReference type="Proteomes" id="UP000653644">
    <property type="component" value="Unassembled WGS sequence"/>
</dbReference>
<sequence>MIQATDIPPTTDVAAVPVPAAVPRGHGRQREQILQRVLRLLHRAEGGVLWIEGPAGAGKSRLLAFAAEEAAPAGALVLTGGGVAAHGMPPLAPLLDALGPLPALRSREPGTAHREPGSPYPEAGSPYQLMRQVEDRLRDLAHDRPLVVVLDDVQHCDELTLLAVRGLTARLAGLPVLWVLAARSHLDVPAVESLRRDLLAERAVPLDVTALEPDAVRLLVRDLLGPRAAQADPYLPLCGGLPGAVRQLCALLASRTGTAGAVRTGADPVAGAVAARRLDQLTQHAKELVLIASALGDSLTVRHLSRVLGCGESALLRPLGEVLAAGLMRAGQQHLAFAHPSVRDAVVATLPSPVRLSVRRRSVDLRLADGTPPAVLAAEIAELAEPGDEHAIRVLATAARELAPHSPATAAAHLRRAVELSRDAAPRRMRLAARLIPLLWETGESDEARALAREVVQVPPDAATHARVCLELTRMGGRFPVAEAEAHLRRALGQRGVPQPVKDQLLSTTLLNRLLAGEAEEAGGTLAGSLARARGTHPLNDLTQRTLRSMSACHRQRWTEALGHSESVPAKVAELDPAYGPALPEVVVSTVWRAALLGLAGDGTAAAELVEGGLADAEQRGRRAYLPLWRTARARLLLDGGRLPEAAREVAAAGAGPLARGTSAASEAAMVCARARIAFHTGDDAELEACSALAETYLEAEDRQSRRAGAWIAVLTALYRDEALTRHQLGVAAAHLRRGFLHATCLDAGDVVLLVAAALASGQRDMAAAAVEFAEERARLNPGLPLFAGAAAHARGLFARDADLLAEAAERYGTARPLLRARALEDAGECAAEADAATARSHFEEASRLYTGCGAERDGRRVHGRLRKLGIRPLGAAGAAAPAVPEPEWRGLTRSELGVVRLIAHGATNREAAERLFLSPHTVNTHLRHAFEKLGVRSRVQLARLYAREVDSAAVSA</sequence>
<dbReference type="RefSeq" id="WP_189893828.1">
    <property type="nucleotide sequence ID" value="NZ_BMVN01000045.1"/>
</dbReference>
<dbReference type="InterPro" id="IPR041664">
    <property type="entry name" value="AAA_16"/>
</dbReference>
<dbReference type="PROSITE" id="PS50043">
    <property type="entry name" value="HTH_LUXR_2"/>
    <property type="match status" value="1"/>
</dbReference>
<evidence type="ECO:0000256" key="2">
    <source>
        <dbReference type="SAM" id="MobiDB-lite"/>
    </source>
</evidence>
<accession>A0ABQ3D914</accession>
<dbReference type="InterPro" id="IPR039420">
    <property type="entry name" value="WalR-like"/>
</dbReference>
<feature type="domain" description="HTH luxR-type" evidence="3">
    <location>
        <begin position="885"/>
        <end position="950"/>
    </location>
</feature>
<dbReference type="SUPFAM" id="SSF52540">
    <property type="entry name" value="P-loop containing nucleoside triphosphate hydrolases"/>
    <property type="match status" value="1"/>
</dbReference>
<evidence type="ECO:0000259" key="3">
    <source>
        <dbReference type="PROSITE" id="PS50043"/>
    </source>
</evidence>
<evidence type="ECO:0000313" key="5">
    <source>
        <dbReference type="Proteomes" id="UP000653644"/>
    </source>
</evidence>
<dbReference type="InterPro" id="IPR036388">
    <property type="entry name" value="WH-like_DNA-bd_sf"/>
</dbReference>
<protein>
    <submittedName>
        <fullName evidence="4">Helix-turn-helix transcriptional regulator</fullName>
    </submittedName>
</protein>
<dbReference type="EMBL" id="BMVN01000045">
    <property type="protein sequence ID" value="GHA61770.1"/>
    <property type="molecule type" value="Genomic_DNA"/>
</dbReference>
<feature type="region of interest" description="Disordered" evidence="2">
    <location>
        <begin position="105"/>
        <end position="125"/>
    </location>
</feature>
<dbReference type="CDD" id="cd06170">
    <property type="entry name" value="LuxR_C_like"/>
    <property type="match status" value="1"/>
</dbReference>
<dbReference type="Gene3D" id="1.10.10.10">
    <property type="entry name" value="Winged helix-like DNA-binding domain superfamily/Winged helix DNA-binding domain"/>
    <property type="match status" value="1"/>
</dbReference>
<dbReference type="Gene3D" id="3.40.50.300">
    <property type="entry name" value="P-loop containing nucleotide triphosphate hydrolases"/>
    <property type="match status" value="1"/>
</dbReference>
<dbReference type="PRINTS" id="PR00038">
    <property type="entry name" value="HTHLUXR"/>
</dbReference>
<dbReference type="InterPro" id="IPR027417">
    <property type="entry name" value="P-loop_NTPase"/>
</dbReference>
<keyword evidence="5" id="KW-1185">Reference proteome</keyword>
<organism evidence="4 5">
    <name type="scientific">Streptomyces canarius</name>
    <dbReference type="NCBI Taxonomy" id="285453"/>
    <lineage>
        <taxon>Bacteria</taxon>
        <taxon>Bacillati</taxon>
        <taxon>Actinomycetota</taxon>
        <taxon>Actinomycetes</taxon>
        <taxon>Kitasatosporales</taxon>
        <taxon>Streptomycetaceae</taxon>
        <taxon>Streptomyces</taxon>
    </lineage>
</organism>
<comment type="caution">
    <text evidence="4">The sequence shown here is derived from an EMBL/GenBank/DDBJ whole genome shotgun (WGS) entry which is preliminary data.</text>
</comment>
<dbReference type="SUPFAM" id="SSF46894">
    <property type="entry name" value="C-terminal effector domain of the bipartite response regulators"/>
    <property type="match status" value="1"/>
</dbReference>
<evidence type="ECO:0000256" key="1">
    <source>
        <dbReference type="ARBA" id="ARBA00023125"/>
    </source>
</evidence>
<dbReference type="PANTHER" id="PTHR43214">
    <property type="entry name" value="TWO-COMPONENT RESPONSE REGULATOR"/>
    <property type="match status" value="1"/>
</dbReference>
<dbReference type="Pfam" id="PF13191">
    <property type="entry name" value="AAA_16"/>
    <property type="match status" value="1"/>
</dbReference>
<evidence type="ECO:0000313" key="4">
    <source>
        <dbReference type="EMBL" id="GHA61770.1"/>
    </source>
</evidence>
<dbReference type="Pfam" id="PF00196">
    <property type="entry name" value="GerE"/>
    <property type="match status" value="1"/>
</dbReference>
<keyword evidence="1" id="KW-0238">DNA-binding</keyword>
<dbReference type="SMART" id="SM00421">
    <property type="entry name" value="HTH_LUXR"/>
    <property type="match status" value="1"/>
</dbReference>
<reference evidence="5" key="1">
    <citation type="journal article" date="2019" name="Int. J. Syst. Evol. Microbiol.">
        <title>The Global Catalogue of Microorganisms (GCM) 10K type strain sequencing project: providing services to taxonomists for standard genome sequencing and annotation.</title>
        <authorList>
            <consortium name="The Broad Institute Genomics Platform"/>
            <consortium name="The Broad Institute Genome Sequencing Center for Infectious Disease"/>
            <person name="Wu L."/>
            <person name="Ma J."/>
        </authorList>
    </citation>
    <scope>NUCLEOTIDE SEQUENCE [LARGE SCALE GENOMIC DNA]</scope>
    <source>
        <strain evidence="5">JCM 4733</strain>
    </source>
</reference>
<proteinExistence type="predicted"/>
<feature type="compositionally biased region" description="Basic and acidic residues" evidence="2">
    <location>
        <begin position="105"/>
        <end position="116"/>
    </location>
</feature>
<dbReference type="InterPro" id="IPR016032">
    <property type="entry name" value="Sig_transdc_resp-reg_C-effctor"/>
</dbReference>
<dbReference type="InterPro" id="IPR000792">
    <property type="entry name" value="Tscrpt_reg_LuxR_C"/>
</dbReference>
<gene>
    <name evidence="4" type="ORF">GCM10010345_77380</name>
</gene>